<comment type="subunit">
    <text evidence="4">Monomer.</text>
</comment>
<protein>
    <recommendedName>
        <fullName evidence="4 5">Translation initiation factor IF-3</fullName>
    </recommendedName>
</protein>
<sequence length="174" mass="20229">MAKVDKKKYRVNERIRAPKVRLIDADGKQVGIVSREEALRLAEEQGLDLVEIAPQADPPVCRIMDYGQFLYQQAKKAKEAKKKQAVVEVKEIKVRPKTDTHDLETKIRHIKRFLKDKNKVKIRVFFRGREITKPELGMEVLKKILEAVENEAQVEMKPRMEGRQMIMILGPKKN</sequence>
<evidence type="ECO:0000259" key="7">
    <source>
        <dbReference type="Pfam" id="PF05198"/>
    </source>
</evidence>
<dbReference type="RefSeq" id="WP_068541240.1">
    <property type="nucleotide sequence ID" value="NZ_LSFI01000010.1"/>
</dbReference>
<dbReference type="GO" id="GO:0032790">
    <property type="term" value="P:ribosome disassembly"/>
    <property type="evidence" value="ECO:0007669"/>
    <property type="project" value="TreeGrafter"/>
</dbReference>
<dbReference type="SUPFAM" id="SSF54364">
    <property type="entry name" value="Translation initiation factor IF3, N-terminal domain"/>
    <property type="match status" value="1"/>
</dbReference>
<dbReference type="InterPro" id="IPR036787">
    <property type="entry name" value="T_IF-3_N_sf"/>
</dbReference>
<dbReference type="Gene3D" id="3.10.20.80">
    <property type="entry name" value="Translation initiation factor 3 (IF-3), N-terminal domain"/>
    <property type="match status" value="1"/>
</dbReference>
<proteinExistence type="inferred from homology"/>
<evidence type="ECO:0000256" key="4">
    <source>
        <dbReference type="HAMAP-Rule" id="MF_00080"/>
    </source>
</evidence>
<keyword evidence="3 4" id="KW-0648">Protein biosynthesis</keyword>
<comment type="subcellular location">
    <subcellularLocation>
        <location evidence="4">Cytoplasm</location>
    </subcellularLocation>
</comment>
<dbReference type="PANTHER" id="PTHR10938">
    <property type="entry name" value="TRANSLATION INITIATION FACTOR IF-3"/>
    <property type="match status" value="1"/>
</dbReference>
<dbReference type="PANTHER" id="PTHR10938:SF0">
    <property type="entry name" value="TRANSLATION INITIATION FACTOR IF-3, MITOCHONDRIAL"/>
    <property type="match status" value="1"/>
</dbReference>
<dbReference type="InterPro" id="IPR001288">
    <property type="entry name" value="Translation_initiation_fac_3"/>
</dbReference>
<feature type="domain" description="Translation initiation factor 3 C-terminal" evidence="6">
    <location>
        <begin position="87"/>
        <end position="172"/>
    </location>
</feature>
<dbReference type="GO" id="GO:0016020">
    <property type="term" value="C:membrane"/>
    <property type="evidence" value="ECO:0007669"/>
    <property type="project" value="TreeGrafter"/>
</dbReference>
<dbReference type="NCBIfam" id="TIGR00168">
    <property type="entry name" value="infC"/>
    <property type="match status" value="1"/>
</dbReference>
<dbReference type="FunFam" id="3.10.20.80:FF:000001">
    <property type="entry name" value="Translation initiation factor IF-3"/>
    <property type="match status" value="1"/>
</dbReference>
<keyword evidence="2 4" id="KW-0396">Initiation factor</keyword>
<accession>A0A177E869</accession>
<dbReference type="HAMAP" id="MF_00080">
    <property type="entry name" value="IF_3"/>
    <property type="match status" value="1"/>
</dbReference>
<keyword evidence="9" id="KW-1185">Reference proteome</keyword>
<dbReference type="InterPro" id="IPR019814">
    <property type="entry name" value="Translation_initiation_fac_3_N"/>
</dbReference>
<evidence type="ECO:0000313" key="9">
    <source>
        <dbReference type="Proteomes" id="UP000076964"/>
    </source>
</evidence>
<evidence type="ECO:0000256" key="5">
    <source>
        <dbReference type="NCBIfam" id="TIGR00168"/>
    </source>
</evidence>
<comment type="caution">
    <text evidence="8">The sequence shown here is derived from an EMBL/GenBank/DDBJ whole genome shotgun (WGS) entry which is preliminary data.</text>
</comment>
<comment type="similarity">
    <text evidence="1 4">Belongs to the IF-3 family.</text>
</comment>
<dbReference type="InterPro" id="IPR036788">
    <property type="entry name" value="T_IF-3_C_sf"/>
</dbReference>
<dbReference type="Gene3D" id="3.30.110.10">
    <property type="entry name" value="Translation initiation factor 3 (IF-3), C-terminal domain"/>
    <property type="match status" value="1"/>
</dbReference>
<gene>
    <name evidence="4" type="primary">infC</name>
    <name evidence="8" type="ORF">TH606_03120</name>
</gene>
<evidence type="ECO:0000313" key="8">
    <source>
        <dbReference type="EMBL" id="OAG28144.1"/>
    </source>
</evidence>
<evidence type="ECO:0000256" key="1">
    <source>
        <dbReference type="ARBA" id="ARBA00005439"/>
    </source>
</evidence>
<dbReference type="GO" id="GO:0005829">
    <property type="term" value="C:cytosol"/>
    <property type="evidence" value="ECO:0007669"/>
    <property type="project" value="TreeGrafter"/>
</dbReference>
<organism evidence="8 9">
    <name type="scientific">Thermodesulfatator autotrophicus</name>
    <dbReference type="NCBI Taxonomy" id="1795632"/>
    <lineage>
        <taxon>Bacteria</taxon>
        <taxon>Pseudomonadati</taxon>
        <taxon>Thermodesulfobacteriota</taxon>
        <taxon>Thermodesulfobacteria</taxon>
        <taxon>Thermodesulfobacteriales</taxon>
        <taxon>Thermodesulfatatoraceae</taxon>
        <taxon>Thermodesulfatator</taxon>
    </lineage>
</organism>
<dbReference type="EMBL" id="LSFI01000010">
    <property type="protein sequence ID" value="OAG28144.1"/>
    <property type="molecule type" value="Genomic_DNA"/>
</dbReference>
<keyword evidence="4" id="KW-0963">Cytoplasm</keyword>
<dbReference type="STRING" id="1795632.TH606_03120"/>
<feature type="domain" description="Translation initiation factor 3 N-terminal" evidence="7">
    <location>
        <begin position="11"/>
        <end position="80"/>
    </location>
</feature>
<evidence type="ECO:0000259" key="6">
    <source>
        <dbReference type="Pfam" id="PF00707"/>
    </source>
</evidence>
<dbReference type="GO" id="GO:0003743">
    <property type="term" value="F:translation initiation factor activity"/>
    <property type="evidence" value="ECO:0007669"/>
    <property type="project" value="UniProtKB-UniRule"/>
</dbReference>
<name>A0A177E869_9BACT</name>
<dbReference type="FunFam" id="3.30.110.10:FF:000001">
    <property type="entry name" value="Translation initiation factor IF-3"/>
    <property type="match status" value="1"/>
</dbReference>
<dbReference type="AlphaFoldDB" id="A0A177E869"/>
<dbReference type="Pfam" id="PF05198">
    <property type="entry name" value="IF3_N"/>
    <property type="match status" value="1"/>
</dbReference>
<evidence type="ECO:0000256" key="2">
    <source>
        <dbReference type="ARBA" id="ARBA00022540"/>
    </source>
</evidence>
<dbReference type="Pfam" id="PF00707">
    <property type="entry name" value="IF3_C"/>
    <property type="match status" value="1"/>
</dbReference>
<dbReference type="GO" id="GO:0043022">
    <property type="term" value="F:ribosome binding"/>
    <property type="evidence" value="ECO:0007669"/>
    <property type="project" value="UniProtKB-ARBA"/>
</dbReference>
<dbReference type="SUPFAM" id="SSF55200">
    <property type="entry name" value="Translation initiation factor IF3, C-terminal domain"/>
    <property type="match status" value="1"/>
</dbReference>
<dbReference type="InterPro" id="IPR019815">
    <property type="entry name" value="Translation_initiation_fac_3_C"/>
</dbReference>
<dbReference type="OrthoDB" id="9806014at2"/>
<comment type="function">
    <text evidence="4">IF-3 binds to the 30S ribosomal subunit and shifts the equilibrium between 70S ribosomes and their 50S and 30S subunits in favor of the free subunits, thus enhancing the availability of 30S subunits on which protein synthesis initiation begins.</text>
</comment>
<evidence type="ECO:0000256" key="3">
    <source>
        <dbReference type="ARBA" id="ARBA00022917"/>
    </source>
</evidence>
<dbReference type="Proteomes" id="UP000076964">
    <property type="component" value="Unassembled WGS sequence"/>
</dbReference>
<reference evidence="8 9" key="1">
    <citation type="submission" date="2016-02" db="EMBL/GenBank/DDBJ databases">
        <title>Draft genome sequence of Thermodesulfatator sp. S606.</title>
        <authorList>
            <person name="Lai Q."/>
            <person name="Cao J."/>
            <person name="Dupont S."/>
            <person name="Shao Z."/>
            <person name="Jebbar M."/>
            <person name="Alain K."/>
        </authorList>
    </citation>
    <scope>NUCLEOTIDE SEQUENCE [LARGE SCALE GENOMIC DNA]</scope>
    <source>
        <strain evidence="8 9">S606</strain>
    </source>
</reference>